<comment type="caution">
    <text evidence="1">The sequence shown here is derived from an EMBL/GenBank/DDBJ whole genome shotgun (WGS) entry which is preliminary data.</text>
</comment>
<name>A0A660SE68_UNCT6</name>
<gene>
    <name evidence="1" type="ORF">DRP43_05535</name>
</gene>
<proteinExistence type="predicted"/>
<accession>A0A660SE68</accession>
<dbReference type="AlphaFoldDB" id="A0A660SE68"/>
<evidence type="ECO:0000313" key="2">
    <source>
        <dbReference type="Proteomes" id="UP000271125"/>
    </source>
</evidence>
<organism evidence="1 2">
    <name type="scientific">candidate division TA06 bacterium</name>
    <dbReference type="NCBI Taxonomy" id="2250710"/>
    <lineage>
        <taxon>Bacteria</taxon>
        <taxon>Bacteria division TA06</taxon>
    </lineage>
</organism>
<sequence length="159" mass="18029">MKKIYILIALLICSFAIIEAKEVKALPVRFNQSEILNFELLTEQIDMGQVDPLRTNNIIPSAIKIKVNSNVNWALYIMAVDDFINDKGERIESDKFEFRTGKGKFIKLKKGNLIEVASNKSYSVDINNSISIDVRFNANINSSPGDYRGNINFILDKKP</sequence>
<reference evidence="1 2" key="1">
    <citation type="submission" date="2018-06" db="EMBL/GenBank/DDBJ databases">
        <title>Extensive metabolic versatility and redundancy in microbially diverse, dynamic hydrothermal sediments.</title>
        <authorList>
            <person name="Dombrowski N."/>
            <person name="Teske A."/>
            <person name="Baker B.J."/>
        </authorList>
    </citation>
    <scope>NUCLEOTIDE SEQUENCE [LARGE SCALE GENOMIC DNA]</scope>
    <source>
        <strain evidence="1">B10_G13</strain>
    </source>
</reference>
<evidence type="ECO:0000313" key="1">
    <source>
        <dbReference type="EMBL" id="RKX68506.1"/>
    </source>
</evidence>
<protein>
    <submittedName>
        <fullName evidence="1">Uncharacterized protein</fullName>
    </submittedName>
</protein>
<dbReference type="EMBL" id="QNBD01000266">
    <property type="protein sequence ID" value="RKX68506.1"/>
    <property type="molecule type" value="Genomic_DNA"/>
</dbReference>
<dbReference type="Proteomes" id="UP000271125">
    <property type="component" value="Unassembled WGS sequence"/>
</dbReference>